<evidence type="ECO:0000313" key="2">
    <source>
        <dbReference type="Proteomes" id="UP000063387"/>
    </source>
</evidence>
<dbReference type="Proteomes" id="UP000063387">
    <property type="component" value="Chromosome"/>
</dbReference>
<protein>
    <submittedName>
        <fullName evidence="1">Uncharacterized protein</fullName>
    </submittedName>
</protein>
<reference evidence="1 2" key="2">
    <citation type="submission" date="2016-02" db="EMBL/GenBank/DDBJ databases">
        <authorList>
            <person name="Wen L."/>
            <person name="He K."/>
            <person name="Yang H."/>
        </authorList>
    </citation>
    <scope>NUCLEOTIDE SEQUENCE [LARGE SCALE GENOMIC DNA]</scope>
    <source>
        <strain evidence="1 2">AGD 8-3</strain>
    </source>
</reference>
<dbReference type="KEGG" id="hco:LOKO_03452"/>
<accession>A0A120JWT4</accession>
<dbReference type="AlphaFoldDB" id="A0A120JWT4"/>
<keyword evidence="2" id="KW-1185">Reference proteome</keyword>
<reference evidence="1 2" key="1">
    <citation type="journal article" date="2016" name="Genome Announc.">
        <title>Draft Genome Sequence of 'Halomonas chromatireducens' Strain AGD 8-3, a Haloalkaliphilic Chromate- and Selenite-Reducing Gammaproteobacterium.</title>
        <authorList>
            <person name="Sharko F.S."/>
            <person name="Shapovalova A.A."/>
            <person name="Tsygankova S.V."/>
            <person name="Komova A.V."/>
            <person name="Boulygina E.S."/>
            <person name="Teslyuk A.B."/>
            <person name="Gotovtsev P.M."/>
            <person name="Namsaraev Z.B."/>
            <person name="Khijniak T.V."/>
            <person name="Nedoluzhko A.V."/>
            <person name="Vasilov R.G."/>
        </authorList>
    </citation>
    <scope>NUCLEOTIDE SEQUENCE [LARGE SCALE GENOMIC DNA]</scope>
    <source>
        <strain evidence="1 2">AGD 8-3</strain>
    </source>
</reference>
<gene>
    <name evidence="1" type="ORF">LOKO_03452</name>
</gene>
<dbReference type="PATRIC" id="fig|507626.3.peg.3451"/>
<sequence>MMKFHPFNFDALVSDTFALCRWLAKHVRRWHQAHANKNHRRDDRR</sequence>
<dbReference type="EMBL" id="CP014226">
    <property type="protein sequence ID" value="AMD02492.1"/>
    <property type="molecule type" value="Genomic_DNA"/>
</dbReference>
<name>A0A120JWT4_9GAMM</name>
<evidence type="ECO:0000313" key="1">
    <source>
        <dbReference type="EMBL" id="AMD02492.1"/>
    </source>
</evidence>
<organism evidence="1 2">
    <name type="scientific">Halomonas chromatireducens</name>
    <dbReference type="NCBI Taxonomy" id="507626"/>
    <lineage>
        <taxon>Bacteria</taxon>
        <taxon>Pseudomonadati</taxon>
        <taxon>Pseudomonadota</taxon>
        <taxon>Gammaproteobacteria</taxon>
        <taxon>Oceanospirillales</taxon>
        <taxon>Halomonadaceae</taxon>
        <taxon>Halomonas</taxon>
    </lineage>
</organism>
<dbReference type="STRING" id="507626.LOKO_03452"/>
<proteinExistence type="predicted"/>